<evidence type="ECO:0000256" key="1">
    <source>
        <dbReference type="SAM" id="MobiDB-lite"/>
    </source>
</evidence>
<feature type="transmembrane region" description="Helical" evidence="2">
    <location>
        <begin position="118"/>
        <end position="137"/>
    </location>
</feature>
<dbReference type="Pfam" id="PF19991">
    <property type="entry name" value="HMA_2"/>
    <property type="match status" value="1"/>
</dbReference>
<dbReference type="EMBL" id="FOFO01000003">
    <property type="protein sequence ID" value="SEP69116.1"/>
    <property type="molecule type" value="Genomic_DNA"/>
</dbReference>
<sequence length="169" mass="18802">MDFFKIMNTSLHIVASIPGRLRIKGEALRREGTRTRLAQDLSSLDGVTDLRPNPQAGSLVVHYDRTGCTKADMEARIHHLIAQHGSVSAASGPKSTAPRSGQRRRSGQRSLRMRVNRVSKIGMLVSLAASLAVAELRPRGWKHWHVTTGWGFVACLAVHLLVYRRHLLR</sequence>
<dbReference type="AlphaFoldDB" id="A0A1H8ZXA3"/>
<feature type="compositionally biased region" description="Polar residues" evidence="1">
    <location>
        <begin position="85"/>
        <end position="98"/>
    </location>
</feature>
<dbReference type="STRING" id="867345.SAMN05421693_103112"/>
<gene>
    <name evidence="3" type="ORF">SAMN05421693_103112</name>
</gene>
<evidence type="ECO:0000313" key="3">
    <source>
        <dbReference type="EMBL" id="SEP69116.1"/>
    </source>
</evidence>
<reference evidence="3 4" key="1">
    <citation type="submission" date="2016-10" db="EMBL/GenBank/DDBJ databases">
        <authorList>
            <person name="de Groot N.N."/>
        </authorList>
    </citation>
    <scope>NUCLEOTIDE SEQUENCE [LARGE SCALE GENOMIC DNA]</scope>
    <source>
        <strain evidence="3 4">B7-7</strain>
    </source>
</reference>
<protein>
    <submittedName>
        <fullName evidence="3">Uncharacterized protein</fullName>
    </submittedName>
</protein>
<keyword evidence="2" id="KW-0472">Membrane</keyword>
<feature type="transmembrane region" description="Helical" evidence="2">
    <location>
        <begin position="143"/>
        <end position="163"/>
    </location>
</feature>
<dbReference type="Proteomes" id="UP000199496">
    <property type="component" value="Unassembled WGS sequence"/>
</dbReference>
<feature type="compositionally biased region" description="Basic residues" evidence="1">
    <location>
        <begin position="101"/>
        <end position="111"/>
    </location>
</feature>
<evidence type="ECO:0000256" key="2">
    <source>
        <dbReference type="SAM" id="Phobius"/>
    </source>
</evidence>
<keyword evidence="4" id="KW-1185">Reference proteome</keyword>
<name>A0A1H8ZXA3_9GAMM</name>
<feature type="region of interest" description="Disordered" evidence="1">
    <location>
        <begin position="85"/>
        <end position="111"/>
    </location>
</feature>
<organism evidence="3 4">
    <name type="scientific">Ectothiorhodospira magna</name>
    <dbReference type="NCBI Taxonomy" id="867345"/>
    <lineage>
        <taxon>Bacteria</taxon>
        <taxon>Pseudomonadati</taxon>
        <taxon>Pseudomonadota</taxon>
        <taxon>Gammaproteobacteria</taxon>
        <taxon>Chromatiales</taxon>
        <taxon>Ectothiorhodospiraceae</taxon>
        <taxon>Ectothiorhodospira</taxon>
    </lineage>
</organism>
<keyword evidence="2" id="KW-1133">Transmembrane helix</keyword>
<accession>A0A1H8ZXA3</accession>
<keyword evidence="2" id="KW-0812">Transmembrane</keyword>
<proteinExistence type="predicted"/>
<evidence type="ECO:0000313" key="4">
    <source>
        <dbReference type="Proteomes" id="UP000199496"/>
    </source>
</evidence>